<protein>
    <submittedName>
        <fullName evidence="5">Sugar kinase</fullName>
    </submittedName>
</protein>
<name>A0ABX1R1D5_9ALTE</name>
<gene>
    <name evidence="5" type="ORF">HCJ96_09620</name>
</gene>
<comment type="caution">
    <text evidence="5">The sequence shown here is derived from an EMBL/GenBank/DDBJ whole genome shotgun (WGS) entry which is preliminary data.</text>
</comment>
<comment type="similarity">
    <text evidence="1">Belongs to the carbohydrate kinase PfkB family.</text>
</comment>
<dbReference type="SUPFAM" id="SSF53613">
    <property type="entry name" value="Ribokinase-like"/>
    <property type="match status" value="1"/>
</dbReference>
<dbReference type="InterPro" id="IPR029056">
    <property type="entry name" value="Ribokinase-like"/>
</dbReference>
<evidence type="ECO:0000313" key="5">
    <source>
        <dbReference type="EMBL" id="NMH60275.1"/>
    </source>
</evidence>
<evidence type="ECO:0000313" key="6">
    <source>
        <dbReference type="Proteomes" id="UP000709336"/>
    </source>
</evidence>
<dbReference type="PANTHER" id="PTHR43085:SF15">
    <property type="entry name" value="2-DEHYDRO-3-DEOXYGLUCONOKINASE"/>
    <property type="match status" value="1"/>
</dbReference>
<dbReference type="Proteomes" id="UP000709336">
    <property type="component" value="Unassembled WGS sequence"/>
</dbReference>
<dbReference type="GO" id="GO:0016301">
    <property type="term" value="F:kinase activity"/>
    <property type="evidence" value="ECO:0007669"/>
    <property type="project" value="UniProtKB-KW"/>
</dbReference>
<feature type="domain" description="Carbohydrate kinase PfkB" evidence="4">
    <location>
        <begin position="1"/>
        <end position="297"/>
    </location>
</feature>
<dbReference type="CDD" id="cd01166">
    <property type="entry name" value="KdgK"/>
    <property type="match status" value="1"/>
</dbReference>
<evidence type="ECO:0000256" key="1">
    <source>
        <dbReference type="ARBA" id="ARBA00010688"/>
    </source>
</evidence>
<accession>A0ABX1R1D5</accession>
<dbReference type="Gene3D" id="3.40.1190.20">
    <property type="match status" value="1"/>
</dbReference>
<dbReference type="RefSeq" id="WP_169210843.1">
    <property type="nucleotide sequence ID" value="NZ_JAATNW010000005.1"/>
</dbReference>
<organism evidence="5 6">
    <name type="scientific">Alteromonas ponticola</name>
    <dbReference type="NCBI Taxonomy" id="2720613"/>
    <lineage>
        <taxon>Bacteria</taxon>
        <taxon>Pseudomonadati</taxon>
        <taxon>Pseudomonadota</taxon>
        <taxon>Gammaproteobacteria</taxon>
        <taxon>Alteromonadales</taxon>
        <taxon>Alteromonadaceae</taxon>
        <taxon>Alteromonas/Salinimonas group</taxon>
        <taxon>Alteromonas</taxon>
    </lineage>
</organism>
<dbReference type="InterPro" id="IPR050306">
    <property type="entry name" value="PfkB_Carbo_kinase"/>
</dbReference>
<reference evidence="5 6" key="1">
    <citation type="submission" date="2020-03" db="EMBL/GenBank/DDBJ databases">
        <title>Alteromonas ponticola sp. nov., isolated from seawater.</title>
        <authorList>
            <person name="Yoon J.-H."/>
            <person name="Kim Y.-O."/>
        </authorList>
    </citation>
    <scope>NUCLEOTIDE SEQUENCE [LARGE SCALE GENOMIC DNA]</scope>
    <source>
        <strain evidence="5 6">MYP5</strain>
    </source>
</reference>
<dbReference type="EMBL" id="JAATNW010000005">
    <property type="protein sequence ID" value="NMH60275.1"/>
    <property type="molecule type" value="Genomic_DNA"/>
</dbReference>
<evidence type="ECO:0000256" key="2">
    <source>
        <dbReference type="ARBA" id="ARBA00022679"/>
    </source>
</evidence>
<proteinExistence type="inferred from homology"/>
<sequence length="306" mass="33765">MKTIHFFGECMMELKPTSDNMMAQSFAGDIYNAAVYLKRCFPKLTSSVITAIGQDSISDKMLAHFETEQISTECVFRHPDKTIGIYLIETDDTGERSFVYWRSDSAARDTMRFIPEAKLAQFVSGDVFFFSGIPLAIMHAEHRNAFWSMLENLKARGLTIVFDPNYRAALWQSQQFAIAEFDKALSLSDIALPGLEDFEVLYQFSSTNDVVRHCQHLGVNEVVVKNGPASVVTCSQGEIQAHIIEPVKNVVDTTSAGDAFNGVFLGARLSGYSISDAVRYAAKAAGAVIQFPGAIAPKNEFLKAIA</sequence>
<dbReference type="Pfam" id="PF00294">
    <property type="entry name" value="PfkB"/>
    <property type="match status" value="1"/>
</dbReference>
<dbReference type="PANTHER" id="PTHR43085">
    <property type="entry name" value="HEXOKINASE FAMILY MEMBER"/>
    <property type="match status" value="1"/>
</dbReference>
<evidence type="ECO:0000259" key="4">
    <source>
        <dbReference type="Pfam" id="PF00294"/>
    </source>
</evidence>
<keyword evidence="3 5" id="KW-0418">Kinase</keyword>
<keyword evidence="2" id="KW-0808">Transferase</keyword>
<keyword evidence="6" id="KW-1185">Reference proteome</keyword>
<evidence type="ECO:0000256" key="3">
    <source>
        <dbReference type="ARBA" id="ARBA00022777"/>
    </source>
</evidence>
<dbReference type="InterPro" id="IPR011611">
    <property type="entry name" value="PfkB_dom"/>
</dbReference>